<evidence type="ECO:0000259" key="4">
    <source>
        <dbReference type="PROSITE" id="PS50949"/>
    </source>
</evidence>
<evidence type="ECO:0000256" key="2">
    <source>
        <dbReference type="ARBA" id="ARBA00023125"/>
    </source>
</evidence>
<reference evidence="5 6" key="1">
    <citation type="submission" date="2024-10" db="EMBL/GenBank/DDBJ databases">
        <title>The Natural Products Discovery Center: Release of the First 8490 Sequenced Strains for Exploring Actinobacteria Biosynthetic Diversity.</title>
        <authorList>
            <person name="Kalkreuter E."/>
            <person name="Kautsar S.A."/>
            <person name="Yang D."/>
            <person name="Bader C.D."/>
            <person name="Teijaro C.N."/>
            <person name="Fluegel L."/>
            <person name="Davis C.M."/>
            <person name="Simpson J.R."/>
            <person name="Lauterbach L."/>
            <person name="Steele A.D."/>
            <person name="Gui C."/>
            <person name="Meng S."/>
            <person name="Li G."/>
            <person name="Viehrig K."/>
            <person name="Ye F."/>
            <person name="Su P."/>
            <person name="Kiefer A.F."/>
            <person name="Nichols A."/>
            <person name="Cepeda A.J."/>
            <person name="Yan W."/>
            <person name="Fan B."/>
            <person name="Jiang Y."/>
            <person name="Adhikari A."/>
            <person name="Zheng C.-J."/>
            <person name="Schuster L."/>
            <person name="Cowan T.M."/>
            <person name="Smanski M.J."/>
            <person name="Chevrette M.G."/>
            <person name="De Carvalho L.P.S."/>
            <person name="Shen B."/>
        </authorList>
    </citation>
    <scope>NUCLEOTIDE SEQUENCE [LARGE SCALE GENOMIC DNA]</scope>
    <source>
        <strain evidence="5 6">NPDC002593</strain>
    </source>
</reference>
<evidence type="ECO:0000256" key="3">
    <source>
        <dbReference type="ARBA" id="ARBA00023163"/>
    </source>
</evidence>
<accession>A0ABW6RRJ5</accession>
<keyword evidence="6" id="KW-1185">Reference proteome</keyword>
<dbReference type="Gene3D" id="1.20.120.530">
    <property type="entry name" value="GntR ligand-binding domain-like"/>
    <property type="match status" value="1"/>
</dbReference>
<keyword evidence="3" id="KW-0804">Transcription</keyword>
<dbReference type="CDD" id="cd07377">
    <property type="entry name" value="WHTH_GntR"/>
    <property type="match status" value="1"/>
</dbReference>
<dbReference type="SUPFAM" id="SSF46785">
    <property type="entry name" value="Winged helix' DNA-binding domain"/>
    <property type="match status" value="1"/>
</dbReference>
<dbReference type="SMART" id="SM00345">
    <property type="entry name" value="HTH_GNTR"/>
    <property type="match status" value="1"/>
</dbReference>
<dbReference type="Pfam" id="PF00392">
    <property type="entry name" value="GntR"/>
    <property type="match status" value="1"/>
</dbReference>
<evidence type="ECO:0000313" key="6">
    <source>
        <dbReference type="Proteomes" id="UP001601992"/>
    </source>
</evidence>
<dbReference type="InterPro" id="IPR011711">
    <property type="entry name" value="GntR_C"/>
</dbReference>
<dbReference type="PROSITE" id="PS50949">
    <property type="entry name" value="HTH_GNTR"/>
    <property type="match status" value="1"/>
</dbReference>
<dbReference type="InterPro" id="IPR000524">
    <property type="entry name" value="Tscrpt_reg_HTH_GntR"/>
</dbReference>
<feature type="domain" description="HTH gntR-type" evidence="4">
    <location>
        <begin position="16"/>
        <end position="83"/>
    </location>
</feature>
<dbReference type="PANTHER" id="PTHR43537">
    <property type="entry name" value="TRANSCRIPTIONAL REGULATOR, GNTR FAMILY"/>
    <property type="match status" value="1"/>
</dbReference>
<dbReference type="EMBL" id="JBIAQY010000001">
    <property type="protein sequence ID" value="MFF3566623.1"/>
    <property type="molecule type" value="Genomic_DNA"/>
</dbReference>
<proteinExistence type="predicted"/>
<dbReference type="PANTHER" id="PTHR43537:SF50">
    <property type="entry name" value="TRANSCRIPTIONAL REGULATORY PROTEIN"/>
    <property type="match status" value="1"/>
</dbReference>
<dbReference type="InterPro" id="IPR036388">
    <property type="entry name" value="WH-like_DNA-bd_sf"/>
</dbReference>
<dbReference type="Proteomes" id="UP001601992">
    <property type="component" value="Unassembled WGS sequence"/>
</dbReference>
<keyword evidence="2" id="KW-0238">DNA-binding</keyword>
<comment type="caution">
    <text evidence="5">The sequence shown here is derived from an EMBL/GenBank/DDBJ whole genome shotgun (WGS) entry which is preliminary data.</text>
</comment>
<protein>
    <submittedName>
        <fullName evidence="5">GntR family transcriptional regulator</fullName>
    </submittedName>
</protein>
<keyword evidence="1" id="KW-0805">Transcription regulation</keyword>
<gene>
    <name evidence="5" type="ORF">ACFYXQ_02460</name>
</gene>
<dbReference type="Pfam" id="PF07729">
    <property type="entry name" value="FCD"/>
    <property type="match status" value="1"/>
</dbReference>
<sequence length="224" mass="24571">MSRTGRTPVSTAAAGEPLSIQLQRTIRRKIILGEYPQGLALTEQRVAADLDVSRVPVREAMPVLQQQGFVEASPRRTSYVTTWTAQRINDLFDARLGVEVVAVGGAARRTRAGIDTAGLEQMLAKAEHHLDEGEALELAETNSAVHVTLVAAAGNELLNELMRVISGRLAWIFYLTSSRDLRNQVHEHHAITEAIRNGNDRLAESLMWAHIEAGRGPTLDALVR</sequence>
<dbReference type="InterPro" id="IPR008920">
    <property type="entry name" value="TF_FadR/GntR_C"/>
</dbReference>
<dbReference type="SUPFAM" id="SSF48008">
    <property type="entry name" value="GntR ligand-binding domain-like"/>
    <property type="match status" value="1"/>
</dbReference>
<name>A0ABW6RRJ5_9NOCA</name>
<dbReference type="Gene3D" id="1.10.10.10">
    <property type="entry name" value="Winged helix-like DNA-binding domain superfamily/Winged helix DNA-binding domain"/>
    <property type="match status" value="1"/>
</dbReference>
<evidence type="ECO:0000313" key="5">
    <source>
        <dbReference type="EMBL" id="MFF3566623.1"/>
    </source>
</evidence>
<dbReference type="InterPro" id="IPR036390">
    <property type="entry name" value="WH_DNA-bd_sf"/>
</dbReference>
<organism evidence="5 6">
    <name type="scientific">Nocardia jiangxiensis</name>
    <dbReference type="NCBI Taxonomy" id="282685"/>
    <lineage>
        <taxon>Bacteria</taxon>
        <taxon>Bacillati</taxon>
        <taxon>Actinomycetota</taxon>
        <taxon>Actinomycetes</taxon>
        <taxon>Mycobacteriales</taxon>
        <taxon>Nocardiaceae</taxon>
        <taxon>Nocardia</taxon>
    </lineage>
</organism>
<dbReference type="SMART" id="SM00895">
    <property type="entry name" value="FCD"/>
    <property type="match status" value="1"/>
</dbReference>
<dbReference type="RefSeq" id="WP_051192669.1">
    <property type="nucleotide sequence ID" value="NZ_JBIAQY010000001.1"/>
</dbReference>
<evidence type="ECO:0000256" key="1">
    <source>
        <dbReference type="ARBA" id="ARBA00023015"/>
    </source>
</evidence>